<name>A0A679JKC8_VARPD</name>
<dbReference type="Pfam" id="PF04299">
    <property type="entry name" value="FMN_bind_2"/>
    <property type="match status" value="1"/>
</dbReference>
<dbReference type="GO" id="GO:0008233">
    <property type="term" value="F:peptidase activity"/>
    <property type="evidence" value="ECO:0007669"/>
    <property type="project" value="UniProtKB-KW"/>
</dbReference>
<dbReference type="PANTHER" id="PTHR35802">
    <property type="entry name" value="PROTEASE SYNTHASE AND SPORULATION PROTEIN PAI 2"/>
    <property type="match status" value="1"/>
</dbReference>
<protein>
    <submittedName>
        <fullName evidence="1">Protease synthase and sporulation protein PAI 2</fullName>
    </submittedName>
</protein>
<dbReference type="Gene3D" id="2.30.110.10">
    <property type="entry name" value="Electron Transport, Fmn-binding Protein, Chain A"/>
    <property type="match status" value="1"/>
</dbReference>
<dbReference type="SUPFAM" id="SSF50475">
    <property type="entry name" value="FMN-binding split barrel"/>
    <property type="match status" value="1"/>
</dbReference>
<keyword evidence="1" id="KW-0378">Hydrolase</keyword>
<proteinExistence type="predicted"/>
<dbReference type="PIRSF" id="PIRSF010372">
    <property type="entry name" value="PaiB"/>
    <property type="match status" value="1"/>
</dbReference>
<dbReference type="EMBL" id="LR743507">
    <property type="protein sequence ID" value="CAA2106474.1"/>
    <property type="molecule type" value="Genomic_DNA"/>
</dbReference>
<dbReference type="RefSeq" id="WP_339091326.1">
    <property type="nucleotide sequence ID" value="NZ_LR743507.1"/>
</dbReference>
<gene>
    <name evidence="1" type="primary">paiB_2</name>
    <name evidence="1" type="ORF">VVAX_03757</name>
</gene>
<dbReference type="AlphaFoldDB" id="A0A679JKC8"/>
<organism evidence="1">
    <name type="scientific">Variovorax paradoxus</name>
    <dbReference type="NCBI Taxonomy" id="34073"/>
    <lineage>
        <taxon>Bacteria</taxon>
        <taxon>Pseudomonadati</taxon>
        <taxon>Pseudomonadota</taxon>
        <taxon>Betaproteobacteria</taxon>
        <taxon>Burkholderiales</taxon>
        <taxon>Comamonadaceae</taxon>
        <taxon>Variovorax</taxon>
    </lineage>
</organism>
<sequence>MYTPTPYVEADLATLHAGMRAWSFATLVTVGPCGVNATHLPFLLDAQDDSAGLLTTHLSKKNPQLDDLRAGGDALVVFQGPHAFVTPSWYAKQSTFPTWNYTAIHARGTPRVVEERMAVHAVLRRTVAQYDTPLREACGGSWDFDAMPFDFVAPRLDMIAAVEIPVRALEGKFKLNQDRSEEDRLGVIAALERLGDPQGVAVASMMREQMAATASA</sequence>
<dbReference type="GO" id="GO:0006508">
    <property type="term" value="P:proteolysis"/>
    <property type="evidence" value="ECO:0007669"/>
    <property type="project" value="UniProtKB-KW"/>
</dbReference>
<accession>A0A679JKC8</accession>
<dbReference type="PANTHER" id="PTHR35802:SF1">
    <property type="entry name" value="PROTEASE SYNTHASE AND SPORULATION PROTEIN PAI 2"/>
    <property type="match status" value="1"/>
</dbReference>
<reference evidence="1" key="1">
    <citation type="submission" date="2019-12" db="EMBL/GenBank/DDBJ databases">
        <authorList>
            <person name="Cremers G."/>
        </authorList>
    </citation>
    <scope>NUCLEOTIDE SEQUENCE</scope>
    <source>
        <strain evidence="1">Vvax</strain>
    </source>
</reference>
<keyword evidence="1" id="KW-0645">Protease</keyword>
<dbReference type="InterPro" id="IPR007396">
    <property type="entry name" value="TR_PAI2-type"/>
</dbReference>
<dbReference type="InterPro" id="IPR012349">
    <property type="entry name" value="Split_barrel_FMN-bd"/>
</dbReference>
<evidence type="ECO:0000313" key="1">
    <source>
        <dbReference type="EMBL" id="CAA2106474.1"/>
    </source>
</evidence>